<dbReference type="GO" id="GO:0033314">
    <property type="term" value="P:mitotic DNA replication checkpoint signaling"/>
    <property type="evidence" value="ECO:0007669"/>
    <property type="project" value="TreeGrafter"/>
</dbReference>
<reference evidence="4" key="1">
    <citation type="journal article" date="2020" name="New Phytol.">
        <title>Comparative genomics reveals dynamic genome evolution in host specialist ectomycorrhizal fungi.</title>
        <authorList>
            <person name="Lofgren L.A."/>
            <person name="Nguyen N.H."/>
            <person name="Vilgalys R."/>
            <person name="Ruytinx J."/>
            <person name="Liao H.L."/>
            <person name="Branco S."/>
            <person name="Kuo A."/>
            <person name="LaButti K."/>
            <person name="Lipzen A."/>
            <person name="Andreopoulos W."/>
            <person name="Pangilinan J."/>
            <person name="Riley R."/>
            <person name="Hundley H."/>
            <person name="Na H."/>
            <person name="Barry K."/>
            <person name="Grigoriev I.V."/>
            <person name="Stajich J.E."/>
            <person name="Kennedy P.G."/>
        </authorList>
    </citation>
    <scope>NUCLEOTIDE SEQUENCE</scope>
    <source>
        <strain evidence="4">MN1</strain>
    </source>
</reference>
<dbReference type="GO" id="GO:0006270">
    <property type="term" value="P:DNA replication initiation"/>
    <property type="evidence" value="ECO:0007669"/>
    <property type="project" value="TreeGrafter"/>
</dbReference>
<dbReference type="PROSITE" id="PS50172">
    <property type="entry name" value="BRCT"/>
    <property type="match status" value="1"/>
</dbReference>
<dbReference type="PANTHER" id="PTHR13561">
    <property type="entry name" value="DNA REPLICATION REGULATOR DPB11-RELATED"/>
    <property type="match status" value="1"/>
</dbReference>
<dbReference type="EMBL" id="JABBWG010000007">
    <property type="protein sequence ID" value="KAG1820855.1"/>
    <property type="molecule type" value="Genomic_DNA"/>
</dbReference>
<dbReference type="AlphaFoldDB" id="A0A9P7EH31"/>
<dbReference type="SUPFAM" id="SSF52113">
    <property type="entry name" value="BRCT domain"/>
    <property type="match status" value="1"/>
</dbReference>
<feature type="compositionally biased region" description="Pro residues" evidence="2">
    <location>
        <begin position="171"/>
        <end position="180"/>
    </location>
</feature>
<dbReference type="Gene3D" id="3.40.50.10190">
    <property type="entry name" value="BRCT domain"/>
    <property type="match status" value="1"/>
</dbReference>
<keyword evidence="1" id="KW-0677">Repeat</keyword>
<dbReference type="PANTHER" id="PTHR13561:SF20">
    <property type="entry name" value="DNA TOPOISOMERASE 2-BINDING PROTEIN 1"/>
    <property type="match status" value="1"/>
</dbReference>
<evidence type="ECO:0000256" key="1">
    <source>
        <dbReference type="ARBA" id="ARBA00022737"/>
    </source>
</evidence>
<dbReference type="InterPro" id="IPR036420">
    <property type="entry name" value="BRCT_dom_sf"/>
</dbReference>
<dbReference type="GeneID" id="64638482"/>
<protein>
    <recommendedName>
        <fullName evidence="3">BRCT domain-containing protein</fullName>
    </recommendedName>
</protein>
<evidence type="ECO:0000259" key="3">
    <source>
        <dbReference type="PROSITE" id="PS50172"/>
    </source>
</evidence>
<evidence type="ECO:0000313" key="4">
    <source>
        <dbReference type="EMBL" id="KAG1820855.1"/>
    </source>
</evidence>
<comment type="caution">
    <text evidence="4">The sequence shown here is derived from an EMBL/GenBank/DDBJ whole genome shotgun (WGS) entry which is preliminary data.</text>
</comment>
<feature type="region of interest" description="Disordered" evidence="2">
    <location>
        <begin position="132"/>
        <end position="247"/>
    </location>
</feature>
<feature type="compositionally biased region" description="Polar residues" evidence="2">
    <location>
        <begin position="210"/>
        <end position="223"/>
    </location>
</feature>
<organism evidence="4 5">
    <name type="scientific">Suillus subaureus</name>
    <dbReference type="NCBI Taxonomy" id="48587"/>
    <lineage>
        <taxon>Eukaryota</taxon>
        <taxon>Fungi</taxon>
        <taxon>Dikarya</taxon>
        <taxon>Basidiomycota</taxon>
        <taxon>Agaricomycotina</taxon>
        <taxon>Agaricomycetes</taxon>
        <taxon>Agaricomycetidae</taxon>
        <taxon>Boletales</taxon>
        <taxon>Suillineae</taxon>
        <taxon>Suillaceae</taxon>
        <taxon>Suillus</taxon>
    </lineage>
</organism>
<evidence type="ECO:0000313" key="5">
    <source>
        <dbReference type="Proteomes" id="UP000807769"/>
    </source>
</evidence>
<feature type="compositionally biased region" description="Basic and acidic residues" evidence="2">
    <location>
        <begin position="266"/>
        <end position="278"/>
    </location>
</feature>
<feature type="compositionally biased region" description="Basic residues" evidence="2">
    <location>
        <begin position="279"/>
        <end position="288"/>
    </location>
</feature>
<feature type="domain" description="BRCT" evidence="3">
    <location>
        <begin position="1"/>
        <end position="87"/>
    </location>
</feature>
<dbReference type="Proteomes" id="UP000807769">
    <property type="component" value="Unassembled WGS sequence"/>
</dbReference>
<sequence length="337" mass="37603">MSDTEQIILSLSGLDQSELCWTKRLLRALGITLAQVFSRRSTHLLCPSGCGAKYDKAKEWNIPVVGMAWLEDMATEGKVPDISEYLIGDVGNRVAKGKAKDMQMVDTTNVKSKPVPPFFVKKPNLLQDLRTPTLPDIEHAPPATFFGESNGSLDDALPQCEPDDGARFSSSPPPLPPQSSSPPLEYVTLPPARRRPRLPSEDFNPPVPSLDTNGRIPSSTSPSPMKLPPSSDARLTCEPSPVRVPHPRDVARELQESLTTLLGKRQVSEDDVMRPEQRKGKRPRPLPRPKVRWQSIEFFCFSFIICRCNLGKNHARPSLGNLRHDLYHFRSPCIMTR</sequence>
<keyword evidence="5" id="KW-1185">Reference proteome</keyword>
<dbReference type="Pfam" id="PF12738">
    <property type="entry name" value="PTCB-BRCT"/>
    <property type="match status" value="1"/>
</dbReference>
<dbReference type="RefSeq" id="XP_041195922.1">
    <property type="nucleotide sequence ID" value="XM_041344466.1"/>
</dbReference>
<dbReference type="InterPro" id="IPR001357">
    <property type="entry name" value="BRCT_dom"/>
</dbReference>
<accession>A0A9P7EH31</accession>
<dbReference type="GO" id="GO:0007095">
    <property type="term" value="P:mitotic G2 DNA damage checkpoint signaling"/>
    <property type="evidence" value="ECO:0007669"/>
    <property type="project" value="TreeGrafter"/>
</dbReference>
<gene>
    <name evidence="4" type="ORF">BJ212DRAFT_963873</name>
</gene>
<proteinExistence type="predicted"/>
<dbReference type="SMART" id="SM00292">
    <property type="entry name" value="BRCT"/>
    <property type="match status" value="1"/>
</dbReference>
<name>A0A9P7EH31_9AGAM</name>
<feature type="region of interest" description="Disordered" evidence="2">
    <location>
        <begin position="263"/>
        <end position="288"/>
    </location>
</feature>
<evidence type="ECO:0000256" key="2">
    <source>
        <dbReference type="SAM" id="MobiDB-lite"/>
    </source>
</evidence>
<dbReference type="OrthoDB" id="3067907at2759"/>